<dbReference type="AlphaFoldDB" id="A0A1B6H326"/>
<accession>A0A1B6H326</accession>
<dbReference type="EMBL" id="GECZ01000693">
    <property type="protein sequence ID" value="JAS69076.1"/>
    <property type="molecule type" value="Transcribed_RNA"/>
</dbReference>
<gene>
    <name evidence="1" type="ORF">g.44581</name>
</gene>
<feature type="non-terminal residue" evidence="1">
    <location>
        <position position="1"/>
    </location>
</feature>
<protein>
    <submittedName>
        <fullName evidence="1">Uncharacterized protein</fullName>
    </submittedName>
</protein>
<organism evidence="1">
    <name type="scientific">Cuerna arida</name>
    <dbReference type="NCBI Taxonomy" id="1464854"/>
    <lineage>
        <taxon>Eukaryota</taxon>
        <taxon>Metazoa</taxon>
        <taxon>Ecdysozoa</taxon>
        <taxon>Arthropoda</taxon>
        <taxon>Hexapoda</taxon>
        <taxon>Insecta</taxon>
        <taxon>Pterygota</taxon>
        <taxon>Neoptera</taxon>
        <taxon>Paraneoptera</taxon>
        <taxon>Hemiptera</taxon>
        <taxon>Auchenorrhyncha</taxon>
        <taxon>Membracoidea</taxon>
        <taxon>Cicadellidae</taxon>
        <taxon>Cicadellinae</taxon>
        <taxon>Proconiini</taxon>
        <taxon>Cuerna</taxon>
    </lineage>
</organism>
<proteinExistence type="predicted"/>
<feature type="non-terminal residue" evidence="1">
    <location>
        <position position="156"/>
    </location>
</feature>
<reference evidence="1" key="1">
    <citation type="submission" date="2015-11" db="EMBL/GenBank/DDBJ databases">
        <title>De novo transcriptome assembly of four potential Pierce s Disease insect vectors from Arizona vineyards.</title>
        <authorList>
            <person name="Tassone E.E."/>
        </authorList>
    </citation>
    <scope>NUCLEOTIDE SEQUENCE</scope>
</reference>
<name>A0A1B6H326_9HEMI</name>
<sequence length="156" mass="18186">RDDLAALSGELINLRDLVSEVNIEKSRLVFSDAICVKKMNSLRDYQGSLNDWCVDLVTKLNSRFKIWSDFDENFNKTNSILQESNYFIDLLVIRRKVKFERLLEIISLLKDVEDKLKSEKQNLEALKVICGDICRNANNVVVNQVEKVVNELEEFW</sequence>
<evidence type="ECO:0000313" key="1">
    <source>
        <dbReference type="EMBL" id="JAS69076.1"/>
    </source>
</evidence>